<dbReference type="RefSeq" id="WP_153128686.1">
    <property type="nucleotide sequence ID" value="NZ_VZCW01000240.1"/>
</dbReference>
<sequence length="383" mass="44255">MKILIVSKCPTHPTDAGNRWWILSQAEMLISMGHEVHFLYINELPLKRDAAPYIESLEQTQKYWGDKFHLFTVSKFQKYKMIAAKLYRMKFGHNYWKVDDQYPFGLEQMVNELDGTIHFDVCIINYYYLSRLFEHINIPKKAIATHDCIAYKQLKTGMPTLCITADTEAKAMQRCPHIFALQEQEADYFQLLSPNSKVYNLYGKYDYHPQPIAGNHKMVFLSGNNDFNQNGIKWFLREVFPVIRKTIPDAELLIGGSICKVLPTLGNIEGVTALGYIDDPAAFYAKADVAINPVYQGTGLKIKTFESISFDKVTLVHPHSMAGVFRKDKAPLFASEKPDMWAEHLKQVWEDVEYIKTAKLQNKEYLDAMNAFIITEYKRFLES</sequence>
<dbReference type="EMBL" id="VZCW01000240">
    <property type="protein sequence ID" value="MQN13020.1"/>
    <property type="molecule type" value="Genomic_DNA"/>
</dbReference>
<accession>A0AA90UFZ1</accession>
<evidence type="ECO:0000313" key="2">
    <source>
        <dbReference type="Proteomes" id="UP000442105"/>
    </source>
</evidence>
<protein>
    <submittedName>
        <fullName evidence="1">Glycosyltransferase</fullName>
    </submittedName>
</protein>
<dbReference type="SUPFAM" id="SSF53756">
    <property type="entry name" value="UDP-Glycosyltransferase/glycogen phosphorylase"/>
    <property type="match status" value="1"/>
</dbReference>
<gene>
    <name evidence="1" type="ORF">F7D95_09345</name>
</gene>
<comment type="caution">
    <text evidence="1">The sequence shown here is derived from an EMBL/GenBank/DDBJ whole genome shotgun (WGS) entry which is preliminary data.</text>
</comment>
<dbReference type="Pfam" id="PF13692">
    <property type="entry name" value="Glyco_trans_1_4"/>
    <property type="match status" value="1"/>
</dbReference>
<dbReference type="AlphaFoldDB" id="A0AA90UFZ1"/>
<reference evidence="2" key="1">
    <citation type="submission" date="2019-09" db="EMBL/GenBank/DDBJ databases">
        <title>Distinct polysaccharide growth profiles of human intestinal Prevotella copri isolates.</title>
        <authorList>
            <person name="Fehlner-Peach H."/>
            <person name="Magnabosco C."/>
            <person name="Raghavan V."/>
            <person name="Scher J.U."/>
            <person name="Tett A."/>
            <person name="Cox L.M."/>
            <person name="Gottsegen C."/>
            <person name="Watters A."/>
            <person name="Wiltshire- Gordon J.D."/>
            <person name="Segata N."/>
            <person name="Bonneau R."/>
            <person name="Littman D.R."/>
        </authorList>
    </citation>
    <scope>NUCLEOTIDE SEQUENCE [LARGE SCALE GENOMIC DNA]</scope>
    <source>
        <strain evidence="2">iAQ1179</strain>
    </source>
</reference>
<evidence type="ECO:0000313" key="1">
    <source>
        <dbReference type="EMBL" id="MQN13020.1"/>
    </source>
</evidence>
<dbReference type="Gene3D" id="3.40.50.2000">
    <property type="entry name" value="Glycogen Phosphorylase B"/>
    <property type="match status" value="1"/>
</dbReference>
<organism evidence="1 2">
    <name type="scientific">Segatella copri</name>
    <dbReference type="NCBI Taxonomy" id="165179"/>
    <lineage>
        <taxon>Bacteria</taxon>
        <taxon>Pseudomonadati</taxon>
        <taxon>Bacteroidota</taxon>
        <taxon>Bacteroidia</taxon>
        <taxon>Bacteroidales</taxon>
        <taxon>Prevotellaceae</taxon>
        <taxon>Segatella</taxon>
    </lineage>
</organism>
<proteinExistence type="predicted"/>
<dbReference type="Proteomes" id="UP000442105">
    <property type="component" value="Unassembled WGS sequence"/>
</dbReference>
<name>A0AA90UFZ1_9BACT</name>